<evidence type="ECO:0000259" key="1">
    <source>
        <dbReference type="PROSITE" id="PS50943"/>
    </source>
</evidence>
<dbReference type="PATRIC" id="fig|1423777.3.peg.1589"/>
<dbReference type="OrthoDB" id="34624at2"/>
<dbReference type="InterPro" id="IPR011990">
    <property type="entry name" value="TPR-like_helical_dom_sf"/>
</dbReference>
<dbReference type="SUPFAM" id="SSF47413">
    <property type="entry name" value="lambda repressor-like DNA-binding domains"/>
    <property type="match status" value="1"/>
</dbReference>
<evidence type="ECO:0000313" key="2">
    <source>
        <dbReference type="EMBL" id="KRL04411.1"/>
    </source>
</evidence>
<dbReference type="STRING" id="1423777.FD46_GL001539"/>
<dbReference type="PANTHER" id="PTHR37038">
    <property type="entry name" value="TRANSCRIPTIONAL REGULATOR-RELATED"/>
    <property type="match status" value="1"/>
</dbReference>
<gene>
    <name evidence="2" type="ORF">FD46_GL001539</name>
</gene>
<dbReference type="RefSeq" id="WP_057896383.1">
    <property type="nucleotide sequence ID" value="NZ_AZEH01000039.1"/>
</dbReference>
<evidence type="ECO:0000313" key="3">
    <source>
        <dbReference type="Proteomes" id="UP000051686"/>
    </source>
</evidence>
<dbReference type="AlphaFoldDB" id="A0A0R1MIY7"/>
<dbReference type="PROSITE" id="PS50943">
    <property type="entry name" value="HTH_CROC1"/>
    <property type="match status" value="1"/>
</dbReference>
<name>A0A0R1MIY7_9LACO</name>
<sequence>MKIGKIFKHLRKSKHITLQEAGQGIVSTPFLSRFENGLTDISFTHLLELLNRINVQLSEFEFLYQRQNTDNNDQLPNFQRAYQAGDVKKLQEYLLVWQKRKGKFAQLQAIQLKMMLVTLGKGKVSKRELSVLTAYFQSINNWTFFELYLFGHAILFLKVPVMLNLFKELQKKELIYEDFRNDNFSMLFYIYNNVILRMLDERFLDTAETLVTKLEKYFKDQDKDYYHRTRLFNLKGLTLYLKGQKKIGLSLIKKANLITYLTDHEESFLWNERAYLKKYLTPKELDTVFDFSDSGY</sequence>
<organism evidence="2 3">
    <name type="scientific">Liquorilactobacillus oeni DSM 19972</name>
    <dbReference type="NCBI Taxonomy" id="1423777"/>
    <lineage>
        <taxon>Bacteria</taxon>
        <taxon>Bacillati</taxon>
        <taxon>Bacillota</taxon>
        <taxon>Bacilli</taxon>
        <taxon>Lactobacillales</taxon>
        <taxon>Lactobacillaceae</taxon>
        <taxon>Liquorilactobacillus</taxon>
    </lineage>
</organism>
<dbReference type="InterPro" id="IPR010057">
    <property type="entry name" value="Transcription_activator_Rgg_C"/>
</dbReference>
<dbReference type="Proteomes" id="UP000051686">
    <property type="component" value="Unassembled WGS sequence"/>
</dbReference>
<dbReference type="InterPro" id="IPR053163">
    <property type="entry name" value="HTH-type_regulator_Rgg"/>
</dbReference>
<dbReference type="Pfam" id="PF01381">
    <property type="entry name" value="HTH_3"/>
    <property type="match status" value="1"/>
</dbReference>
<feature type="domain" description="HTH cro/C1-type" evidence="1">
    <location>
        <begin position="7"/>
        <end position="60"/>
    </location>
</feature>
<dbReference type="NCBIfam" id="TIGR01716">
    <property type="entry name" value="RGG_Cterm"/>
    <property type="match status" value="1"/>
</dbReference>
<comment type="caution">
    <text evidence="2">The sequence shown here is derived from an EMBL/GenBank/DDBJ whole genome shotgun (WGS) entry which is preliminary data.</text>
</comment>
<protein>
    <submittedName>
        <fullName evidence="2">Transcriptional regulator</fullName>
    </submittedName>
</protein>
<dbReference type="InterPro" id="IPR001387">
    <property type="entry name" value="Cro/C1-type_HTH"/>
</dbReference>
<dbReference type="CDD" id="cd00093">
    <property type="entry name" value="HTH_XRE"/>
    <property type="match status" value="1"/>
</dbReference>
<keyword evidence="3" id="KW-1185">Reference proteome</keyword>
<proteinExistence type="predicted"/>
<dbReference type="InterPro" id="IPR010982">
    <property type="entry name" value="Lambda_DNA-bd_dom_sf"/>
</dbReference>
<dbReference type="Pfam" id="PF21259">
    <property type="entry name" value="Rgg_C"/>
    <property type="match status" value="1"/>
</dbReference>
<reference evidence="2 3" key="1">
    <citation type="journal article" date="2015" name="Genome Announc.">
        <title>Expanding the biotechnology potential of lactobacilli through comparative genomics of 213 strains and associated genera.</title>
        <authorList>
            <person name="Sun Z."/>
            <person name="Harris H.M."/>
            <person name="McCann A."/>
            <person name="Guo C."/>
            <person name="Argimon S."/>
            <person name="Zhang W."/>
            <person name="Yang X."/>
            <person name="Jeffery I.B."/>
            <person name="Cooney J.C."/>
            <person name="Kagawa T.F."/>
            <person name="Liu W."/>
            <person name="Song Y."/>
            <person name="Salvetti E."/>
            <person name="Wrobel A."/>
            <person name="Rasinkangas P."/>
            <person name="Parkhill J."/>
            <person name="Rea M.C."/>
            <person name="O'Sullivan O."/>
            <person name="Ritari J."/>
            <person name="Douillard F.P."/>
            <person name="Paul Ross R."/>
            <person name="Yang R."/>
            <person name="Briner A.E."/>
            <person name="Felis G.E."/>
            <person name="de Vos W.M."/>
            <person name="Barrangou R."/>
            <person name="Klaenhammer T.R."/>
            <person name="Caufield P.W."/>
            <person name="Cui Y."/>
            <person name="Zhang H."/>
            <person name="O'Toole P.W."/>
        </authorList>
    </citation>
    <scope>NUCLEOTIDE SEQUENCE [LARGE SCALE GENOMIC DNA]</scope>
    <source>
        <strain evidence="2 3">DSM 19972</strain>
    </source>
</reference>
<dbReference type="EMBL" id="AZEH01000039">
    <property type="protein sequence ID" value="KRL04411.1"/>
    <property type="molecule type" value="Genomic_DNA"/>
</dbReference>
<dbReference type="Gene3D" id="1.25.40.10">
    <property type="entry name" value="Tetratricopeptide repeat domain"/>
    <property type="match status" value="1"/>
</dbReference>
<dbReference type="GO" id="GO:0003677">
    <property type="term" value="F:DNA binding"/>
    <property type="evidence" value="ECO:0007669"/>
    <property type="project" value="InterPro"/>
</dbReference>
<accession>A0A0R1MIY7</accession>
<dbReference type="SMART" id="SM00530">
    <property type="entry name" value="HTH_XRE"/>
    <property type="match status" value="1"/>
</dbReference>